<protein>
    <submittedName>
        <fullName evidence="3">Uncharacterized protein LOC103330599</fullName>
    </submittedName>
</protein>
<proteinExistence type="predicted"/>
<evidence type="ECO:0000313" key="3">
    <source>
        <dbReference type="RefSeq" id="XP_008231421.1"/>
    </source>
</evidence>
<dbReference type="GeneID" id="103330599"/>
<name>A0ABM0NXV1_PRUMU</name>
<keyword evidence="2" id="KW-1185">Reference proteome</keyword>
<evidence type="ECO:0000313" key="2">
    <source>
        <dbReference type="Proteomes" id="UP000694861"/>
    </source>
</evidence>
<evidence type="ECO:0000256" key="1">
    <source>
        <dbReference type="SAM" id="MobiDB-lite"/>
    </source>
</evidence>
<reference evidence="3" key="2">
    <citation type="submission" date="2025-08" db="UniProtKB">
        <authorList>
            <consortium name="RefSeq"/>
        </authorList>
    </citation>
    <scope>IDENTIFICATION</scope>
</reference>
<dbReference type="Proteomes" id="UP000694861">
    <property type="component" value="Linkage group LG1"/>
</dbReference>
<feature type="compositionally biased region" description="Basic and acidic residues" evidence="1">
    <location>
        <begin position="143"/>
        <end position="155"/>
    </location>
</feature>
<gene>
    <name evidence="3" type="primary">LOC103330599</name>
</gene>
<sequence length="266" mass="29283">MQMLSIQPGNLITAVLLATSTALKILFDGWDSWVVHAGEKTHRFMVQTIKDINAQVIEDPSLTKNVGGQSVQAGEVIVTSVISAGDLELPSRDEEDEVQIEQTAVEATPLGRRNQRKETAPVHGSAAQPASSAAPTTTSGTYEELREAFEVAEQEKELEEEEGPQEKTKEMEEEKQQEAPRVELTSSELALFEDAEAEHSTAILAPEKQAKQSMPIHSLPGSSATASYADLELAEFEATPSWTSLRNSALLLSRESPRRWMRQWIE</sequence>
<organism evidence="2 3">
    <name type="scientific">Prunus mume</name>
    <name type="common">Japanese apricot</name>
    <name type="synonym">Armeniaca mume</name>
    <dbReference type="NCBI Taxonomy" id="102107"/>
    <lineage>
        <taxon>Eukaryota</taxon>
        <taxon>Viridiplantae</taxon>
        <taxon>Streptophyta</taxon>
        <taxon>Embryophyta</taxon>
        <taxon>Tracheophyta</taxon>
        <taxon>Spermatophyta</taxon>
        <taxon>Magnoliopsida</taxon>
        <taxon>eudicotyledons</taxon>
        <taxon>Gunneridae</taxon>
        <taxon>Pentapetalae</taxon>
        <taxon>rosids</taxon>
        <taxon>fabids</taxon>
        <taxon>Rosales</taxon>
        <taxon>Rosaceae</taxon>
        <taxon>Amygdaloideae</taxon>
        <taxon>Amygdaleae</taxon>
        <taxon>Prunus</taxon>
    </lineage>
</organism>
<feature type="region of interest" description="Disordered" evidence="1">
    <location>
        <begin position="104"/>
        <end position="183"/>
    </location>
</feature>
<reference evidence="2" key="1">
    <citation type="journal article" date="2012" name="Nat. Commun.">
        <title>The genome of Prunus mume.</title>
        <authorList>
            <person name="Zhang Q."/>
            <person name="Chen W."/>
            <person name="Sun L."/>
            <person name="Zhao F."/>
            <person name="Huang B."/>
            <person name="Yang W."/>
            <person name="Tao Y."/>
            <person name="Wang J."/>
            <person name="Yuan Z."/>
            <person name="Fan G."/>
            <person name="Xing Z."/>
            <person name="Han C."/>
            <person name="Pan H."/>
            <person name="Zhong X."/>
            <person name="Shi W."/>
            <person name="Liang X."/>
            <person name="Du D."/>
            <person name="Sun F."/>
            <person name="Xu Z."/>
            <person name="Hao R."/>
            <person name="Lv T."/>
            <person name="Lv Y."/>
            <person name="Zheng Z."/>
            <person name="Sun M."/>
            <person name="Luo L."/>
            <person name="Cai M."/>
            <person name="Gao Y."/>
            <person name="Wang J."/>
            <person name="Yin Y."/>
            <person name="Xu X."/>
            <person name="Cheng T."/>
            <person name="Wang J."/>
        </authorList>
    </citation>
    <scope>NUCLEOTIDE SEQUENCE [LARGE SCALE GENOMIC DNA]</scope>
</reference>
<feature type="compositionally biased region" description="Low complexity" evidence="1">
    <location>
        <begin position="124"/>
        <end position="141"/>
    </location>
</feature>
<accession>A0ABM0NXV1</accession>
<feature type="compositionally biased region" description="Basic and acidic residues" evidence="1">
    <location>
        <begin position="164"/>
        <end position="181"/>
    </location>
</feature>
<dbReference type="RefSeq" id="XP_008231421.1">
    <property type="nucleotide sequence ID" value="XM_008233199.1"/>
</dbReference>